<dbReference type="PANTHER" id="PTHR22777:SF17">
    <property type="entry name" value="UPF0053 PROTEIN SLL0260"/>
    <property type="match status" value="1"/>
</dbReference>
<keyword evidence="3" id="KW-0812">Transmembrane</keyword>
<feature type="non-terminal residue" evidence="5">
    <location>
        <position position="214"/>
    </location>
</feature>
<keyword evidence="1" id="KW-0677">Repeat</keyword>
<feature type="domain" description="CNNM transmembrane" evidence="4">
    <location>
        <begin position="1"/>
        <end position="181"/>
    </location>
</feature>
<dbReference type="PROSITE" id="PS51846">
    <property type="entry name" value="CNNM"/>
    <property type="match status" value="1"/>
</dbReference>
<evidence type="ECO:0000256" key="3">
    <source>
        <dbReference type="SAM" id="Phobius"/>
    </source>
</evidence>
<feature type="transmembrane region" description="Helical" evidence="3">
    <location>
        <begin position="49"/>
        <end position="72"/>
    </location>
</feature>
<evidence type="ECO:0000259" key="4">
    <source>
        <dbReference type="PROSITE" id="PS51846"/>
    </source>
</evidence>
<sequence>MNSIIIIIIILFCLSAFFSGSEIAFLNLKKHHKKVPPYIADMIINSKKLLIGLLSGNTIVNISIAFIGAYFIHDLAKLYSLSPSIISFIEIIILSLVLLIFGEIIPKVFAMRNSLKFAEAVYIPLKFIFFLMAPIIFLLNKFSIFFENILGVKDEKIFDSEEELKILTELGEEQGTLEEEESEMIQSIIHFNDKYAGEILTPRVDIIGIEASST</sequence>
<feature type="transmembrane region" description="Helical" evidence="3">
    <location>
        <begin position="117"/>
        <end position="139"/>
    </location>
</feature>
<keyword evidence="3" id="KW-1133">Transmembrane helix</keyword>
<organism evidence="5">
    <name type="scientific">marine metagenome</name>
    <dbReference type="NCBI Taxonomy" id="408172"/>
    <lineage>
        <taxon>unclassified sequences</taxon>
        <taxon>metagenomes</taxon>
        <taxon>ecological metagenomes</taxon>
    </lineage>
</organism>
<evidence type="ECO:0000256" key="2">
    <source>
        <dbReference type="ARBA" id="ARBA00023122"/>
    </source>
</evidence>
<feature type="transmembrane region" description="Helical" evidence="3">
    <location>
        <begin position="84"/>
        <end position="105"/>
    </location>
</feature>
<dbReference type="GO" id="GO:0005886">
    <property type="term" value="C:plasma membrane"/>
    <property type="evidence" value="ECO:0007669"/>
    <property type="project" value="TreeGrafter"/>
</dbReference>
<feature type="transmembrane region" description="Helical" evidence="3">
    <location>
        <begin position="6"/>
        <end position="28"/>
    </location>
</feature>
<keyword evidence="3" id="KW-0472">Membrane</keyword>
<dbReference type="Pfam" id="PF01595">
    <property type="entry name" value="CNNM"/>
    <property type="match status" value="1"/>
</dbReference>
<keyword evidence="2" id="KW-0129">CBS domain</keyword>
<dbReference type="PANTHER" id="PTHR22777">
    <property type="entry name" value="HEMOLYSIN-RELATED"/>
    <property type="match status" value="1"/>
</dbReference>
<gene>
    <name evidence="5" type="ORF">METZ01_LOCUS472634</name>
</gene>
<evidence type="ECO:0000256" key="1">
    <source>
        <dbReference type="ARBA" id="ARBA00022737"/>
    </source>
</evidence>
<evidence type="ECO:0000313" key="5">
    <source>
        <dbReference type="EMBL" id="SVE19780.1"/>
    </source>
</evidence>
<name>A0A383BIX6_9ZZZZ</name>
<reference evidence="5" key="1">
    <citation type="submission" date="2018-05" db="EMBL/GenBank/DDBJ databases">
        <authorList>
            <person name="Lanie J.A."/>
            <person name="Ng W.-L."/>
            <person name="Kazmierczak K.M."/>
            <person name="Andrzejewski T.M."/>
            <person name="Davidsen T.M."/>
            <person name="Wayne K.J."/>
            <person name="Tettelin H."/>
            <person name="Glass J.I."/>
            <person name="Rusch D."/>
            <person name="Podicherti R."/>
            <person name="Tsui H.-C.T."/>
            <person name="Winkler M.E."/>
        </authorList>
    </citation>
    <scope>NUCLEOTIDE SEQUENCE</scope>
</reference>
<dbReference type="AlphaFoldDB" id="A0A383BIX6"/>
<proteinExistence type="predicted"/>
<protein>
    <recommendedName>
        <fullName evidence="4">CNNM transmembrane domain-containing protein</fullName>
    </recommendedName>
</protein>
<dbReference type="EMBL" id="UINC01200754">
    <property type="protein sequence ID" value="SVE19780.1"/>
    <property type="molecule type" value="Genomic_DNA"/>
</dbReference>
<dbReference type="InterPro" id="IPR046342">
    <property type="entry name" value="CBS_dom_sf"/>
</dbReference>
<dbReference type="InterPro" id="IPR002550">
    <property type="entry name" value="CNNM"/>
</dbReference>
<dbReference type="Gene3D" id="3.10.580.10">
    <property type="entry name" value="CBS-domain"/>
    <property type="match status" value="1"/>
</dbReference>
<accession>A0A383BIX6</accession>